<keyword evidence="5 14" id="KW-0561">Oxygen transport</keyword>
<evidence type="ECO:0000256" key="7">
    <source>
        <dbReference type="ARBA" id="ARBA00022723"/>
    </source>
</evidence>
<dbReference type="EC" id="1.14.12.17" evidence="3"/>
<evidence type="ECO:0000256" key="13">
    <source>
        <dbReference type="ARBA" id="ARBA00049433"/>
    </source>
</evidence>
<dbReference type="SUPFAM" id="SSF52343">
    <property type="entry name" value="Ferredoxin reductase-like, C-terminal NADP-linked domain"/>
    <property type="match status" value="1"/>
</dbReference>
<dbReference type="GO" id="GO:0020037">
    <property type="term" value="F:heme binding"/>
    <property type="evidence" value="ECO:0007669"/>
    <property type="project" value="InterPro"/>
</dbReference>
<evidence type="ECO:0000259" key="16">
    <source>
        <dbReference type="PROSITE" id="PS51384"/>
    </source>
</evidence>
<dbReference type="SUPFAM" id="SSF63380">
    <property type="entry name" value="Riboflavin synthase domain-like"/>
    <property type="match status" value="1"/>
</dbReference>
<keyword evidence="10" id="KW-0411">Iron-sulfur</keyword>
<sequence>MLHADNAEIVKATAGPVIENITQITKVFYPKMFERNPDLLNVFNQANQAIGEQPIALASSIVAYAHHLLGDSDIDFDHVLSRIANKHVALAIKPGDYTIVGRNLMEAIGEVLGDAVTPEVARAWEEVYWLFAMDLVSAEARLYQQIDRTPDSLMKDHRITRIEDAGGNARTFTLEPVDGSAIPDYVPGQYVSVIAQLEDDYRQPRQYTISGAPGDAALQITVKKVAGANGTPDGAVSGYLFERSEGDLLPVSAPVGDIEVAKGDHTRPLVMFSAGIGITPMASILDAAAHGRMNGRELVLVHADVDVDTHPLREQVARTAADAGATAITYYEKGGDDAREGLVAVNELDLPDNAEYYLCGSVPFMQHVRSGLLDRGVDAADISYEIFGPDLWLGGSTSSQASPEELVAEEQRLA</sequence>
<dbReference type="Pfam" id="PF00970">
    <property type="entry name" value="FAD_binding_6"/>
    <property type="match status" value="1"/>
</dbReference>
<dbReference type="Gene3D" id="2.40.30.10">
    <property type="entry name" value="Translation factors"/>
    <property type="match status" value="1"/>
</dbReference>
<dbReference type="InterPro" id="IPR000971">
    <property type="entry name" value="Globin"/>
</dbReference>
<keyword evidence="4 14" id="KW-0349">Heme</keyword>
<name>A0A417Z8M1_9MICO</name>
<evidence type="ECO:0000256" key="8">
    <source>
        <dbReference type="ARBA" id="ARBA00022857"/>
    </source>
</evidence>
<comment type="catalytic activity">
    <reaction evidence="12">
        <text>2 nitric oxide + NADH + 2 O2 = 2 nitrate + NAD(+) + H(+)</text>
        <dbReference type="Rhea" id="RHEA:19469"/>
        <dbReference type="ChEBI" id="CHEBI:15378"/>
        <dbReference type="ChEBI" id="CHEBI:15379"/>
        <dbReference type="ChEBI" id="CHEBI:16480"/>
        <dbReference type="ChEBI" id="CHEBI:17632"/>
        <dbReference type="ChEBI" id="CHEBI:57540"/>
        <dbReference type="ChEBI" id="CHEBI:57945"/>
        <dbReference type="EC" id="1.14.12.17"/>
    </reaction>
</comment>
<comment type="similarity">
    <text evidence="2">In the C-terminal section; belongs to the flavoprotein pyridine nucleotide cytochrome reductase family.</text>
</comment>
<evidence type="ECO:0000256" key="3">
    <source>
        <dbReference type="ARBA" id="ARBA00012229"/>
    </source>
</evidence>
<accession>A0A417Z8M1</accession>
<keyword evidence="6" id="KW-0001">2Fe-2S</keyword>
<dbReference type="InterPro" id="IPR012292">
    <property type="entry name" value="Globin/Proto"/>
</dbReference>
<evidence type="ECO:0000256" key="14">
    <source>
        <dbReference type="RuleBase" id="RU000356"/>
    </source>
</evidence>
<dbReference type="PROSITE" id="PS01033">
    <property type="entry name" value="GLOBIN"/>
    <property type="match status" value="1"/>
</dbReference>
<comment type="cofactor">
    <cofactor evidence="1">
        <name>heme b</name>
        <dbReference type="ChEBI" id="CHEBI:60344"/>
    </cofactor>
</comment>
<dbReference type="PANTHER" id="PTHR43396">
    <property type="entry name" value="FLAVOHEMOPROTEIN"/>
    <property type="match status" value="1"/>
</dbReference>
<protein>
    <recommendedName>
        <fullName evidence="3">nitric oxide dioxygenase</fullName>
        <ecNumber evidence="3">1.14.12.17</ecNumber>
    </recommendedName>
</protein>
<comment type="catalytic activity">
    <reaction evidence="13">
        <text>2 nitric oxide + NADPH + 2 O2 = 2 nitrate + NADP(+) + H(+)</text>
        <dbReference type="Rhea" id="RHEA:19465"/>
        <dbReference type="ChEBI" id="CHEBI:15378"/>
        <dbReference type="ChEBI" id="CHEBI:15379"/>
        <dbReference type="ChEBI" id="CHEBI:16480"/>
        <dbReference type="ChEBI" id="CHEBI:17632"/>
        <dbReference type="ChEBI" id="CHEBI:57783"/>
        <dbReference type="ChEBI" id="CHEBI:58349"/>
        <dbReference type="EC" id="1.14.12.17"/>
    </reaction>
</comment>
<dbReference type="InterPro" id="IPR017927">
    <property type="entry name" value="FAD-bd_FR_type"/>
</dbReference>
<dbReference type="GO" id="GO:0005344">
    <property type="term" value="F:oxygen carrier activity"/>
    <property type="evidence" value="ECO:0007669"/>
    <property type="project" value="UniProtKB-KW"/>
</dbReference>
<keyword evidence="9" id="KW-0408">Iron</keyword>
<evidence type="ECO:0000256" key="11">
    <source>
        <dbReference type="ARBA" id="ARBA00023027"/>
    </source>
</evidence>
<dbReference type="InterPro" id="IPR009050">
    <property type="entry name" value="Globin-like_sf"/>
</dbReference>
<dbReference type="GO" id="GO:0019825">
    <property type="term" value="F:oxygen binding"/>
    <property type="evidence" value="ECO:0007669"/>
    <property type="project" value="InterPro"/>
</dbReference>
<dbReference type="GO" id="GO:0071500">
    <property type="term" value="P:cellular response to nitrosative stress"/>
    <property type="evidence" value="ECO:0007669"/>
    <property type="project" value="TreeGrafter"/>
</dbReference>
<comment type="similarity">
    <text evidence="14">Belongs to the globin family.</text>
</comment>
<dbReference type="CDD" id="cd06184">
    <property type="entry name" value="flavohem_like_fad_nad_binding"/>
    <property type="match status" value="1"/>
</dbReference>
<dbReference type="EMBL" id="QWLM01000003">
    <property type="protein sequence ID" value="RHW46999.1"/>
    <property type="molecule type" value="Genomic_DNA"/>
</dbReference>
<dbReference type="GO" id="GO:0008941">
    <property type="term" value="F:nitric oxide dioxygenase NAD(P)H activity"/>
    <property type="evidence" value="ECO:0007669"/>
    <property type="project" value="UniProtKB-EC"/>
</dbReference>
<keyword evidence="7" id="KW-0479">Metal-binding</keyword>
<dbReference type="InterPro" id="IPR001433">
    <property type="entry name" value="OxRdtase_FAD/NAD-bd"/>
</dbReference>
<dbReference type="PROSITE" id="PS51384">
    <property type="entry name" value="FAD_FR"/>
    <property type="match status" value="1"/>
</dbReference>
<dbReference type="Gene3D" id="1.10.490.10">
    <property type="entry name" value="Globins"/>
    <property type="match status" value="1"/>
</dbReference>
<keyword evidence="8" id="KW-0521">NADP</keyword>
<evidence type="ECO:0000313" key="18">
    <source>
        <dbReference type="Proteomes" id="UP000285376"/>
    </source>
</evidence>
<dbReference type="Pfam" id="PF00175">
    <property type="entry name" value="NAD_binding_1"/>
    <property type="match status" value="1"/>
</dbReference>
<dbReference type="SUPFAM" id="SSF46458">
    <property type="entry name" value="Globin-like"/>
    <property type="match status" value="1"/>
</dbReference>
<dbReference type="InterPro" id="IPR008333">
    <property type="entry name" value="Cbr1-like_FAD-bd_dom"/>
</dbReference>
<feature type="domain" description="Globin" evidence="15">
    <location>
        <begin position="1"/>
        <end position="140"/>
    </location>
</feature>
<dbReference type="AlphaFoldDB" id="A0A417Z8M1"/>
<feature type="domain" description="FAD-binding FR-type" evidence="16">
    <location>
        <begin position="152"/>
        <end position="261"/>
    </location>
</feature>
<evidence type="ECO:0000256" key="4">
    <source>
        <dbReference type="ARBA" id="ARBA00022617"/>
    </source>
</evidence>
<evidence type="ECO:0000256" key="5">
    <source>
        <dbReference type="ARBA" id="ARBA00022621"/>
    </source>
</evidence>
<dbReference type="InterPro" id="IPR039261">
    <property type="entry name" value="FNR_nucleotide-bd"/>
</dbReference>
<organism evidence="17 18">
    <name type="scientific">Dermacoccus abyssi</name>
    <dbReference type="NCBI Taxonomy" id="322596"/>
    <lineage>
        <taxon>Bacteria</taxon>
        <taxon>Bacillati</taxon>
        <taxon>Actinomycetota</taxon>
        <taxon>Actinomycetes</taxon>
        <taxon>Micrococcales</taxon>
        <taxon>Dermacoccaceae</taxon>
        <taxon>Dermacoccus</taxon>
    </lineage>
</organism>
<evidence type="ECO:0000313" key="17">
    <source>
        <dbReference type="EMBL" id="RHW46999.1"/>
    </source>
</evidence>
<evidence type="ECO:0000256" key="12">
    <source>
        <dbReference type="ARBA" id="ARBA00048649"/>
    </source>
</evidence>
<reference evidence="17 18" key="1">
    <citation type="submission" date="2018-08" db="EMBL/GenBank/DDBJ databases">
        <title>Whole genome sequence analysis of Dermacoccus abyssi bacteria isolated from Deep Mariana trench Micromonospora spp reveals genes involved in the environmental adaptation and production of secondary metabolites.</title>
        <authorList>
            <person name="Abdel-Mageed W.M."/>
            <person name="Lehri B."/>
            <person name="Nouioui I."/>
            <person name="Goodfellow I."/>
            <person name="Jaspars M."/>
            <person name="Karlyshev A."/>
        </authorList>
    </citation>
    <scope>NUCLEOTIDE SEQUENCE [LARGE SCALE GENOMIC DNA]</scope>
    <source>
        <strain evidence="17 18">MT1.1</strain>
    </source>
</reference>
<dbReference type="GO" id="GO:0046210">
    <property type="term" value="P:nitric oxide catabolic process"/>
    <property type="evidence" value="ECO:0007669"/>
    <property type="project" value="TreeGrafter"/>
</dbReference>
<dbReference type="InterPro" id="IPR017938">
    <property type="entry name" value="Riboflavin_synthase-like_b-brl"/>
</dbReference>
<dbReference type="GO" id="GO:0051537">
    <property type="term" value="F:2 iron, 2 sulfur cluster binding"/>
    <property type="evidence" value="ECO:0007669"/>
    <property type="project" value="UniProtKB-KW"/>
</dbReference>
<keyword evidence="11" id="KW-0520">NAD</keyword>
<proteinExistence type="inferred from homology"/>
<evidence type="ECO:0000256" key="1">
    <source>
        <dbReference type="ARBA" id="ARBA00001970"/>
    </source>
</evidence>
<comment type="caution">
    <text evidence="17">The sequence shown here is derived from an EMBL/GenBank/DDBJ whole genome shotgun (WGS) entry which is preliminary data.</text>
</comment>
<gene>
    <name evidence="17" type="ORF">D1832_03005</name>
</gene>
<evidence type="ECO:0000256" key="9">
    <source>
        <dbReference type="ARBA" id="ARBA00023004"/>
    </source>
</evidence>
<evidence type="ECO:0000259" key="15">
    <source>
        <dbReference type="PROSITE" id="PS01033"/>
    </source>
</evidence>
<dbReference type="Pfam" id="PF00042">
    <property type="entry name" value="Globin"/>
    <property type="match status" value="1"/>
</dbReference>
<dbReference type="RefSeq" id="WP_118912579.1">
    <property type="nucleotide sequence ID" value="NZ_CBCRVH010000006.1"/>
</dbReference>
<evidence type="ECO:0000256" key="6">
    <source>
        <dbReference type="ARBA" id="ARBA00022714"/>
    </source>
</evidence>
<dbReference type="Gene3D" id="3.40.50.80">
    <property type="entry name" value="Nucleotide-binding domain of ferredoxin-NADP reductase (FNR) module"/>
    <property type="match status" value="1"/>
</dbReference>
<dbReference type="GO" id="GO:0071949">
    <property type="term" value="F:FAD binding"/>
    <property type="evidence" value="ECO:0007669"/>
    <property type="project" value="TreeGrafter"/>
</dbReference>
<evidence type="ECO:0000256" key="2">
    <source>
        <dbReference type="ARBA" id="ARBA00006401"/>
    </source>
</evidence>
<evidence type="ECO:0000256" key="10">
    <source>
        <dbReference type="ARBA" id="ARBA00023014"/>
    </source>
</evidence>
<keyword evidence="14" id="KW-0813">Transport</keyword>
<dbReference type="Proteomes" id="UP000285376">
    <property type="component" value="Unassembled WGS sequence"/>
</dbReference>
<dbReference type="GO" id="GO:0046872">
    <property type="term" value="F:metal ion binding"/>
    <property type="evidence" value="ECO:0007669"/>
    <property type="project" value="UniProtKB-KW"/>
</dbReference>
<dbReference type="PANTHER" id="PTHR43396:SF3">
    <property type="entry name" value="FLAVOHEMOPROTEIN"/>
    <property type="match status" value="1"/>
</dbReference>